<evidence type="ECO:0000313" key="9">
    <source>
        <dbReference type="EMBL" id="CAH1116863.1"/>
    </source>
</evidence>
<dbReference type="OrthoDB" id="6769401at2759"/>
<dbReference type="GO" id="GO:0008049">
    <property type="term" value="P:male courtship behavior"/>
    <property type="evidence" value="ECO:0007669"/>
    <property type="project" value="TreeGrafter"/>
</dbReference>
<evidence type="ECO:0008006" key="11">
    <source>
        <dbReference type="Google" id="ProtNLM"/>
    </source>
</evidence>
<dbReference type="GO" id="GO:0005886">
    <property type="term" value="C:plasma membrane"/>
    <property type="evidence" value="ECO:0007669"/>
    <property type="project" value="UniProtKB-SubCell"/>
</dbReference>
<reference evidence="9" key="1">
    <citation type="submission" date="2022-01" db="EMBL/GenBank/DDBJ databases">
        <authorList>
            <person name="King R."/>
        </authorList>
    </citation>
    <scope>NUCLEOTIDE SEQUENCE</scope>
</reference>
<feature type="transmembrane region" description="Helical" evidence="8">
    <location>
        <begin position="113"/>
        <end position="134"/>
    </location>
</feature>
<gene>
    <name evidence="9" type="ORF">PHAECO_LOCUS532</name>
</gene>
<evidence type="ECO:0000256" key="8">
    <source>
        <dbReference type="SAM" id="Phobius"/>
    </source>
</evidence>
<dbReference type="AlphaFoldDB" id="A0A9P0DGQ8"/>
<evidence type="ECO:0000256" key="1">
    <source>
        <dbReference type="ARBA" id="ARBA00004651"/>
    </source>
</evidence>
<dbReference type="GO" id="GO:0030424">
    <property type="term" value="C:axon"/>
    <property type="evidence" value="ECO:0007669"/>
    <property type="project" value="TreeGrafter"/>
</dbReference>
<organism evidence="9 10">
    <name type="scientific">Phaedon cochleariae</name>
    <name type="common">Mustard beetle</name>
    <dbReference type="NCBI Taxonomy" id="80249"/>
    <lineage>
        <taxon>Eukaryota</taxon>
        <taxon>Metazoa</taxon>
        <taxon>Ecdysozoa</taxon>
        <taxon>Arthropoda</taxon>
        <taxon>Hexapoda</taxon>
        <taxon>Insecta</taxon>
        <taxon>Pterygota</taxon>
        <taxon>Neoptera</taxon>
        <taxon>Endopterygota</taxon>
        <taxon>Coleoptera</taxon>
        <taxon>Polyphaga</taxon>
        <taxon>Cucujiformia</taxon>
        <taxon>Chrysomeloidea</taxon>
        <taxon>Chrysomelidae</taxon>
        <taxon>Chrysomelinae</taxon>
        <taxon>Chrysomelini</taxon>
        <taxon>Phaedon</taxon>
    </lineage>
</organism>
<keyword evidence="4 8" id="KW-1133">Transmembrane helix</keyword>
<feature type="transmembrane region" description="Helical" evidence="8">
    <location>
        <begin position="182"/>
        <end position="206"/>
    </location>
</feature>
<dbReference type="GO" id="GO:0043025">
    <property type="term" value="C:neuronal cell body"/>
    <property type="evidence" value="ECO:0007669"/>
    <property type="project" value="TreeGrafter"/>
</dbReference>
<proteinExistence type="predicted"/>
<evidence type="ECO:0000256" key="5">
    <source>
        <dbReference type="ARBA" id="ARBA00023136"/>
    </source>
</evidence>
<keyword evidence="7" id="KW-0807">Transducer</keyword>
<keyword evidence="6" id="KW-0675">Receptor</keyword>
<evidence type="ECO:0000256" key="3">
    <source>
        <dbReference type="ARBA" id="ARBA00022692"/>
    </source>
</evidence>
<evidence type="ECO:0000256" key="4">
    <source>
        <dbReference type="ARBA" id="ARBA00022989"/>
    </source>
</evidence>
<evidence type="ECO:0000256" key="2">
    <source>
        <dbReference type="ARBA" id="ARBA00022475"/>
    </source>
</evidence>
<evidence type="ECO:0000256" key="7">
    <source>
        <dbReference type="ARBA" id="ARBA00023224"/>
    </source>
</evidence>
<dbReference type="GO" id="GO:0050909">
    <property type="term" value="P:sensory perception of taste"/>
    <property type="evidence" value="ECO:0007669"/>
    <property type="project" value="InterPro"/>
</dbReference>
<reference evidence="9" key="2">
    <citation type="submission" date="2022-10" db="EMBL/GenBank/DDBJ databases">
        <authorList>
            <consortium name="ENA_rothamsted_submissions"/>
            <consortium name="culmorum"/>
            <person name="King R."/>
        </authorList>
    </citation>
    <scope>NUCLEOTIDE SEQUENCE</scope>
</reference>
<evidence type="ECO:0000313" key="10">
    <source>
        <dbReference type="Proteomes" id="UP001153737"/>
    </source>
</evidence>
<dbReference type="GO" id="GO:0007165">
    <property type="term" value="P:signal transduction"/>
    <property type="evidence" value="ECO:0007669"/>
    <property type="project" value="UniProtKB-KW"/>
</dbReference>
<dbReference type="InterPro" id="IPR013604">
    <property type="entry name" value="7TM_chemorcpt"/>
</dbReference>
<keyword evidence="3 8" id="KW-0812">Transmembrane</keyword>
<sequence length="211" mass="24147">MICWKEICSHTFKIQVCIILTVSLTRLQMLCKYFHNLDVKGKALLADETLLQNIVENIHSIHNELCSTCMDINNIFGVQTLMFFVKALTAGVGTMYAALLLKNELNLIAGLKLLTLFHWIVWRMFCLTMMAYLYHSILQQVSGIKKIIHKILRKARGQPLRATLRIFALHEMNRNLQFTVCGLFSIDLTMIQMAIASIATYVLLLIQLRAS</sequence>
<feature type="transmembrane region" description="Helical" evidence="8">
    <location>
        <begin position="81"/>
        <end position="101"/>
    </location>
</feature>
<evidence type="ECO:0000256" key="6">
    <source>
        <dbReference type="ARBA" id="ARBA00023170"/>
    </source>
</evidence>
<dbReference type="GO" id="GO:0007635">
    <property type="term" value="P:chemosensory behavior"/>
    <property type="evidence" value="ECO:0007669"/>
    <property type="project" value="TreeGrafter"/>
</dbReference>
<dbReference type="PANTHER" id="PTHR21143:SF133">
    <property type="entry name" value="GUSTATORY AND PHEROMONE RECEPTOR 32A-RELATED"/>
    <property type="match status" value="1"/>
</dbReference>
<dbReference type="Proteomes" id="UP001153737">
    <property type="component" value="Chromosome 1"/>
</dbReference>
<dbReference type="EMBL" id="OU896707">
    <property type="protein sequence ID" value="CAH1116863.1"/>
    <property type="molecule type" value="Genomic_DNA"/>
</dbReference>
<name>A0A9P0DGQ8_PHACE</name>
<comment type="subcellular location">
    <subcellularLocation>
        <location evidence="1">Cell membrane</location>
        <topology evidence="1">Multi-pass membrane protein</topology>
    </subcellularLocation>
</comment>
<keyword evidence="5 8" id="KW-0472">Membrane</keyword>
<protein>
    <recommendedName>
        <fullName evidence="11">Gustatory receptor</fullName>
    </recommendedName>
</protein>
<dbReference type="PANTHER" id="PTHR21143">
    <property type="entry name" value="INVERTEBRATE GUSTATORY RECEPTOR"/>
    <property type="match status" value="1"/>
</dbReference>
<dbReference type="GO" id="GO:0030425">
    <property type="term" value="C:dendrite"/>
    <property type="evidence" value="ECO:0007669"/>
    <property type="project" value="TreeGrafter"/>
</dbReference>
<keyword evidence="10" id="KW-1185">Reference proteome</keyword>
<accession>A0A9P0DGQ8</accession>
<dbReference type="Pfam" id="PF08395">
    <property type="entry name" value="7tm_7"/>
    <property type="match status" value="1"/>
</dbReference>
<keyword evidence="2" id="KW-1003">Cell membrane</keyword>